<accession>A0AAP9Y5B8</accession>
<reference evidence="3" key="2">
    <citation type="submission" date="2022-06" db="EMBL/GenBank/DDBJ databases">
        <title>Draft genome sequence of Burkholderia glumae strain GR20004 isolated from rice panicle showing bacterial panicle blight.</title>
        <authorList>
            <person name="Choi S.Y."/>
            <person name="Lee Y.H."/>
        </authorList>
    </citation>
    <scope>NUCLEOTIDE SEQUENCE</scope>
    <source>
        <strain evidence="3">GR20004</strain>
        <plasmid evidence="3">unnamed1</plasmid>
    </source>
</reference>
<evidence type="ECO:0000313" key="4">
    <source>
        <dbReference type="Proteomes" id="UP000594892"/>
    </source>
</evidence>
<gene>
    <name evidence="1" type="ORF">I6H06_28600</name>
    <name evidence="2" type="ORF">I6H06_30040</name>
    <name evidence="3" type="ORF">NFI99_12160</name>
</gene>
<keyword evidence="5" id="KW-1185">Reference proteome</keyword>
<dbReference type="EMBL" id="CP065602">
    <property type="protein sequence ID" value="QPQ94723.1"/>
    <property type="molecule type" value="Genomic_DNA"/>
</dbReference>
<dbReference type="EMBL" id="CP099584">
    <property type="protein sequence ID" value="USS44208.1"/>
    <property type="molecule type" value="Genomic_DNA"/>
</dbReference>
<geneLocation type="plasmid" evidence="2 4">
    <name>unnamed2</name>
</geneLocation>
<proteinExistence type="predicted"/>
<dbReference type="Proteomes" id="UP000594892">
    <property type="component" value="Plasmid unnamed2"/>
</dbReference>
<evidence type="ECO:0000313" key="3">
    <source>
        <dbReference type="EMBL" id="USS44208.1"/>
    </source>
</evidence>
<dbReference type="RefSeq" id="WP_124837682.1">
    <property type="nucleotide sequence ID" value="NZ_CP021076.1"/>
</dbReference>
<dbReference type="GeneID" id="45698972"/>
<dbReference type="Proteomes" id="UP001056386">
    <property type="component" value="Plasmid unnamed1"/>
</dbReference>
<name>A0AAP9Y5B8_BURGL</name>
<dbReference type="AlphaFoldDB" id="A0AAP9Y5B8"/>
<evidence type="ECO:0000313" key="5">
    <source>
        <dbReference type="Proteomes" id="UP001056386"/>
    </source>
</evidence>
<geneLocation type="plasmid" evidence="4 5">
    <name>unnamed1</name>
</geneLocation>
<protein>
    <submittedName>
        <fullName evidence="2">Uncharacterized protein</fullName>
    </submittedName>
</protein>
<reference evidence="2 4" key="1">
    <citation type="submission" date="2020-12" db="EMBL/GenBank/DDBJ databases">
        <title>FDA dAtabase for Regulatory Grade micrObial Sequences (FDA-ARGOS): Supporting development and validation of Infectious Disease Dx tests.</title>
        <authorList>
            <person name="Minogue T."/>
            <person name="Wolcott M."/>
            <person name="Wasieloski L."/>
            <person name="Aguilar W."/>
            <person name="Moore D."/>
            <person name="Jaissle J."/>
            <person name="Tallon L."/>
            <person name="Sadzewicz L."/>
            <person name="Zhao X."/>
            <person name="Boylan J."/>
            <person name="Ott S."/>
            <person name="Bowen H."/>
            <person name="Vavikolanu K."/>
            <person name="Mehta A."/>
            <person name="Aluvathingal J."/>
            <person name="Nadendla S."/>
            <person name="Yan Y."/>
            <person name="Sichtig H."/>
        </authorList>
    </citation>
    <scope>NUCLEOTIDE SEQUENCE [LARGE SCALE GENOMIC DNA]</scope>
    <source>
        <strain evidence="2 4">FDAARGOS_949</strain>
        <plasmid evidence="1 4">unnamed1</plasmid>
        <plasmid evidence="2 4">unnamed2</plasmid>
    </source>
</reference>
<organism evidence="2 4">
    <name type="scientific">Burkholderia glumae</name>
    <name type="common">Pseudomonas glumae</name>
    <dbReference type="NCBI Taxonomy" id="337"/>
    <lineage>
        <taxon>Bacteria</taxon>
        <taxon>Pseudomonadati</taxon>
        <taxon>Pseudomonadota</taxon>
        <taxon>Betaproteobacteria</taxon>
        <taxon>Burkholderiales</taxon>
        <taxon>Burkholderiaceae</taxon>
        <taxon>Burkholderia</taxon>
    </lineage>
</organism>
<sequence>MNSGLTYPQLTTHTLNEVLRHLVDAEQGGIGGAQVAEGRARGAFDLWCSLVQVLLAAKDPAASNYRYDEARLRHMLALPR</sequence>
<keyword evidence="2" id="KW-0614">Plasmid</keyword>
<dbReference type="EMBL" id="CP065603">
    <property type="protein sequence ID" value="QPQ94843.1"/>
    <property type="molecule type" value="Genomic_DNA"/>
</dbReference>
<evidence type="ECO:0000313" key="1">
    <source>
        <dbReference type="EMBL" id="QPQ94723.1"/>
    </source>
</evidence>
<dbReference type="Proteomes" id="UP000594892">
    <property type="component" value="Plasmid unnamed1"/>
</dbReference>
<evidence type="ECO:0000313" key="2">
    <source>
        <dbReference type="EMBL" id="QPQ94843.1"/>
    </source>
</evidence>